<evidence type="ECO:0000256" key="2">
    <source>
        <dbReference type="ARBA" id="ARBA00022857"/>
    </source>
</evidence>
<accession>A0A7I9ZLU2</accession>
<dbReference type="PIRSF" id="PIRSF000097">
    <property type="entry name" value="AKR"/>
    <property type="match status" value="1"/>
</dbReference>
<comment type="similarity">
    <text evidence="1">Belongs to the aldo/keto reductase family.</text>
</comment>
<evidence type="ECO:0000256" key="5">
    <source>
        <dbReference type="PIRSR" id="PIRSR000097-2"/>
    </source>
</evidence>
<dbReference type="InterPro" id="IPR020471">
    <property type="entry name" value="AKR"/>
</dbReference>
<keyword evidence="3" id="KW-0560">Oxidoreductase</keyword>
<evidence type="ECO:0000256" key="4">
    <source>
        <dbReference type="PIRSR" id="PIRSR000097-1"/>
    </source>
</evidence>
<evidence type="ECO:0000259" key="7">
    <source>
        <dbReference type="Pfam" id="PF00248"/>
    </source>
</evidence>
<proteinExistence type="inferred from homology"/>
<sequence length="309" mass="34226">MARFDGLERRVCSTRYLGTLCAKEDDNVSKVPTIQLNDGTQIPQLGFGVYQIPPEDTADAVKTALDIGYRHIDTAQMYQNEKGVGQGVRDAGVDRSEVYITSKLNNGFHKPDDARRAFDGTLSALGFDYVDLFLIHWPLPTLYDGDFVSTWKVLEEFKNDGRARSIGVSNFQVAHLQRLADEADTVPAANQIEVHPYFANNEVRGYGQQHGIATEAWSPIAQGKVLDDDVITRIAEATGKSPAQVVLRWHIQRGDIVFPKSVTTQRIKDNFALFDFELGSDDFDAISALDQGEAGRIGPNPDTFDYVPG</sequence>
<feature type="active site" description="Proton donor" evidence="4">
    <location>
        <position position="78"/>
    </location>
</feature>
<dbReference type="PANTHER" id="PTHR43827">
    <property type="entry name" value="2,5-DIKETO-D-GLUCONIC ACID REDUCTASE"/>
    <property type="match status" value="1"/>
</dbReference>
<comment type="caution">
    <text evidence="8">The sequence shown here is derived from an EMBL/GenBank/DDBJ whole genome shotgun (WGS) entry which is preliminary data.</text>
</comment>
<dbReference type="PROSITE" id="PS00798">
    <property type="entry name" value="ALDOKETO_REDUCTASE_1"/>
    <property type="match status" value="1"/>
</dbReference>
<dbReference type="GO" id="GO:0016616">
    <property type="term" value="F:oxidoreductase activity, acting on the CH-OH group of donors, NAD or NADP as acceptor"/>
    <property type="evidence" value="ECO:0007669"/>
    <property type="project" value="UniProtKB-ARBA"/>
</dbReference>
<dbReference type="Pfam" id="PF00248">
    <property type="entry name" value="Aldo_ket_red"/>
    <property type="match status" value="1"/>
</dbReference>
<keyword evidence="2" id="KW-0521">NADP</keyword>
<evidence type="ECO:0000313" key="9">
    <source>
        <dbReference type="Proteomes" id="UP000465304"/>
    </source>
</evidence>
<dbReference type="Proteomes" id="UP000465304">
    <property type="component" value="Unassembled WGS sequence"/>
</dbReference>
<feature type="domain" description="NADP-dependent oxidoreductase" evidence="7">
    <location>
        <begin position="50"/>
        <end position="290"/>
    </location>
</feature>
<dbReference type="FunFam" id="3.20.20.100:FF:000002">
    <property type="entry name" value="2,5-diketo-D-gluconic acid reductase A"/>
    <property type="match status" value="1"/>
</dbReference>
<evidence type="ECO:0000313" key="8">
    <source>
        <dbReference type="EMBL" id="GFH02000.1"/>
    </source>
</evidence>
<dbReference type="Gene3D" id="3.20.20.100">
    <property type="entry name" value="NADP-dependent oxidoreductase domain"/>
    <property type="match status" value="1"/>
</dbReference>
<feature type="binding site" evidence="5">
    <location>
        <position position="136"/>
    </location>
    <ligand>
        <name>substrate</name>
    </ligand>
</feature>
<keyword evidence="9" id="KW-1185">Reference proteome</keyword>
<dbReference type="InterPro" id="IPR018170">
    <property type="entry name" value="Aldo/ket_reductase_CS"/>
</dbReference>
<dbReference type="InterPro" id="IPR036812">
    <property type="entry name" value="NAD(P)_OxRdtase_dom_sf"/>
</dbReference>
<dbReference type="PANTHER" id="PTHR43827:SF3">
    <property type="entry name" value="NADP-DEPENDENT OXIDOREDUCTASE DOMAIN-CONTAINING PROTEIN"/>
    <property type="match status" value="1"/>
</dbReference>
<gene>
    <name evidence="8" type="ORF">MHIP_24830</name>
</gene>
<dbReference type="EMBL" id="BLLB01000002">
    <property type="protein sequence ID" value="GFH02000.1"/>
    <property type="molecule type" value="Genomic_DNA"/>
</dbReference>
<evidence type="ECO:0000256" key="6">
    <source>
        <dbReference type="PIRSR" id="PIRSR000097-3"/>
    </source>
</evidence>
<evidence type="ECO:0000256" key="1">
    <source>
        <dbReference type="ARBA" id="ARBA00007905"/>
    </source>
</evidence>
<feature type="site" description="Lowers pKa of active site Tyr" evidence="6">
    <location>
        <position position="103"/>
    </location>
</feature>
<dbReference type="InterPro" id="IPR023210">
    <property type="entry name" value="NADP_OxRdtase_dom"/>
</dbReference>
<organism evidence="8 9">
    <name type="scientific">Mycolicibacterium hippocampi</name>
    <dbReference type="NCBI Taxonomy" id="659824"/>
    <lineage>
        <taxon>Bacteria</taxon>
        <taxon>Bacillati</taxon>
        <taxon>Actinomycetota</taxon>
        <taxon>Actinomycetes</taxon>
        <taxon>Mycobacteriales</taxon>
        <taxon>Mycobacteriaceae</taxon>
        <taxon>Mycolicibacterium</taxon>
    </lineage>
</organism>
<dbReference type="AlphaFoldDB" id="A0A7I9ZLU2"/>
<reference evidence="8 9" key="1">
    <citation type="journal article" date="2019" name="Emerg. Microbes Infect.">
        <title>Comprehensive subspecies identification of 175 nontuberculous mycobacteria species based on 7547 genomic profiles.</title>
        <authorList>
            <person name="Matsumoto Y."/>
            <person name="Kinjo T."/>
            <person name="Motooka D."/>
            <person name="Nabeya D."/>
            <person name="Jung N."/>
            <person name="Uechi K."/>
            <person name="Horii T."/>
            <person name="Iida T."/>
            <person name="Fujita J."/>
            <person name="Nakamura S."/>
        </authorList>
    </citation>
    <scope>NUCLEOTIDE SEQUENCE [LARGE SCALE GENOMIC DNA]</scope>
    <source>
        <strain evidence="8 9">JCM 30996</strain>
    </source>
</reference>
<dbReference type="SUPFAM" id="SSF51430">
    <property type="entry name" value="NAD(P)-linked oxidoreductase"/>
    <property type="match status" value="1"/>
</dbReference>
<evidence type="ECO:0000256" key="3">
    <source>
        <dbReference type="ARBA" id="ARBA00023002"/>
    </source>
</evidence>
<name>A0A7I9ZLU2_9MYCO</name>
<protein>
    <submittedName>
        <fullName evidence="8">Oxidoreductase</fullName>
    </submittedName>
</protein>
<dbReference type="PRINTS" id="PR00069">
    <property type="entry name" value="ALDKETRDTASE"/>
</dbReference>
<dbReference type="PROSITE" id="PS00062">
    <property type="entry name" value="ALDOKETO_REDUCTASE_2"/>
    <property type="match status" value="1"/>
</dbReference>